<dbReference type="AlphaFoldDB" id="A0A2H0RLN8"/>
<gene>
    <name evidence="2" type="ORF">COV07_01665</name>
</gene>
<name>A0A2H0RLN8_9BACT</name>
<proteinExistence type="predicted"/>
<feature type="region of interest" description="Disordered" evidence="1">
    <location>
        <begin position="134"/>
        <end position="165"/>
    </location>
</feature>
<feature type="compositionally biased region" description="Polar residues" evidence="1">
    <location>
        <begin position="150"/>
        <end position="165"/>
    </location>
</feature>
<evidence type="ECO:0000313" key="2">
    <source>
        <dbReference type="EMBL" id="PIR46924.1"/>
    </source>
</evidence>
<organism evidence="2 3">
    <name type="scientific">Candidatus Vogelbacteria bacterium CG10_big_fil_rev_8_21_14_0_10_45_14</name>
    <dbReference type="NCBI Taxonomy" id="1975042"/>
    <lineage>
        <taxon>Bacteria</taxon>
        <taxon>Candidatus Vogeliibacteriota</taxon>
    </lineage>
</organism>
<evidence type="ECO:0000256" key="1">
    <source>
        <dbReference type="SAM" id="MobiDB-lite"/>
    </source>
</evidence>
<protein>
    <submittedName>
        <fullName evidence="2">Uncharacterized protein</fullName>
    </submittedName>
</protein>
<feature type="region of interest" description="Disordered" evidence="1">
    <location>
        <begin position="188"/>
        <end position="209"/>
    </location>
</feature>
<dbReference type="Proteomes" id="UP000230833">
    <property type="component" value="Unassembled WGS sequence"/>
</dbReference>
<dbReference type="EMBL" id="PCYL01000020">
    <property type="protein sequence ID" value="PIR46924.1"/>
    <property type="molecule type" value="Genomic_DNA"/>
</dbReference>
<feature type="non-terminal residue" evidence="2">
    <location>
        <position position="1"/>
    </location>
</feature>
<reference evidence="2 3" key="1">
    <citation type="submission" date="2017-09" db="EMBL/GenBank/DDBJ databases">
        <title>Depth-based differentiation of microbial function through sediment-hosted aquifers and enrichment of novel symbionts in the deep terrestrial subsurface.</title>
        <authorList>
            <person name="Probst A.J."/>
            <person name="Ladd B."/>
            <person name="Jarett J.K."/>
            <person name="Geller-Mcgrath D.E."/>
            <person name="Sieber C.M."/>
            <person name="Emerson J.B."/>
            <person name="Anantharaman K."/>
            <person name="Thomas B.C."/>
            <person name="Malmstrom R."/>
            <person name="Stieglmeier M."/>
            <person name="Klingl A."/>
            <person name="Woyke T."/>
            <person name="Ryan C.M."/>
            <person name="Banfield J.F."/>
        </authorList>
    </citation>
    <scope>NUCLEOTIDE SEQUENCE [LARGE SCALE GENOMIC DNA]</scope>
    <source>
        <strain evidence="2">CG10_big_fil_rev_8_21_14_0_10_45_14</strain>
    </source>
</reference>
<feature type="compositionally biased region" description="Gly residues" evidence="1">
    <location>
        <begin position="188"/>
        <end position="198"/>
    </location>
</feature>
<comment type="caution">
    <text evidence="2">The sequence shown here is derived from an EMBL/GenBank/DDBJ whole genome shotgun (WGS) entry which is preliminary data.</text>
</comment>
<sequence length="276" mass="28076">RAIGSVYGAVSNSLLQVSQNLRVDKKITMKDVTKDSDPNDTVVTKDYLLAKIGEIDGGGGSDSCEINPAYDSDGIVGYEFKCGDKTTFIETGGGIPLGTVAMFDTSCPADGTWTRFSQMDGRFPLGASAPGNPSGFASLTGKVRAGVNPPSGSDTAPSITQNGGNNWTHIYTPSYSLVYCKKTSGGGSGGGSGSGTAGPQGPTGPQGPAGVIASYNDLPAGSLAGHGSFGTGNNPAPTRPVIGNNQCESGWRAVKTGQFSTGGGTSYQEFFSCIKQ</sequence>
<evidence type="ECO:0000313" key="3">
    <source>
        <dbReference type="Proteomes" id="UP000230833"/>
    </source>
</evidence>
<accession>A0A2H0RLN8</accession>